<gene>
    <name evidence="2" type="ORF">AC578_94</name>
</gene>
<dbReference type="EMBL" id="LFZN01000023">
    <property type="protein sequence ID" value="KXT04182.1"/>
    <property type="molecule type" value="Genomic_DNA"/>
</dbReference>
<feature type="compositionally biased region" description="Basic and acidic residues" evidence="1">
    <location>
        <begin position="85"/>
        <end position="126"/>
    </location>
</feature>
<dbReference type="AlphaFoldDB" id="A0A139HP74"/>
<reference evidence="2 3" key="1">
    <citation type="submission" date="2015-07" db="EMBL/GenBank/DDBJ databases">
        <title>Comparative genomics of the Sigatoka disease complex on banana suggests a link between parallel evolutionary changes in Pseudocercospora fijiensis and Pseudocercospora eumusae and increased virulence on the banana host.</title>
        <authorList>
            <person name="Chang T.-C."/>
            <person name="Salvucci A."/>
            <person name="Crous P.W."/>
            <person name="Stergiopoulos I."/>
        </authorList>
    </citation>
    <scope>NUCLEOTIDE SEQUENCE [LARGE SCALE GENOMIC DNA]</scope>
    <source>
        <strain evidence="2 3">CBS 114824</strain>
    </source>
</reference>
<comment type="caution">
    <text evidence="2">The sequence shown here is derived from an EMBL/GenBank/DDBJ whole genome shotgun (WGS) entry which is preliminary data.</text>
</comment>
<proteinExistence type="predicted"/>
<name>A0A139HP74_9PEZI</name>
<feature type="compositionally biased region" description="Basic and acidic residues" evidence="1">
    <location>
        <begin position="210"/>
        <end position="219"/>
    </location>
</feature>
<feature type="region of interest" description="Disordered" evidence="1">
    <location>
        <begin position="85"/>
        <end position="233"/>
    </location>
</feature>
<protein>
    <submittedName>
        <fullName evidence="2">Uncharacterized protein</fullName>
    </submittedName>
</protein>
<feature type="region of interest" description="Disordered" evidence="1">
    <location>
        <begin position="1"/>
        <end position="62"/>
    </location>
</feature>
<evidence type="ECO:0000256" key="1">
    <source>
        <dbReference type="SAM" id="MobiDB-lite"/>
    </source>
</evidence>
<dbReference type="Proteomes" id="UP000070133">
    <property type="component" value="Unassembled WGS sequence"/>
</dbReference>
<accession>A0A139HP74</accession>
<organism evidence="2 3">
    <name type="scientific">Pseudocercospora eumusae</name>
    <dbReference type="NCBI Taxonomy" id="321146"/>
    <lineage>
        <taxon>Eukaryota</taxon>
        <taxon>Fungi</taxon>
        <taxon>Dikarya</taxon>
        <taxon>Ascomycota</taxon>
        <taxon>Pezizomycotina</taxon>
        <taxon>Dothideomycetes</taxon>
        <taxon>Dothideomycetidae</taxon>
        <taxon>Mycosphaerellales</taxon>
        <taxon>Mycosphaerellaceae</taxon>
        <taxon>Pseudocercospora</taxon>
    </lineage>
</organism>
<evidence type="ECO:0000313" key="3">
    <source>
        <dbReference type="Proteomes" id="UP000070133"/>
    </source>
</evidence>
<dbReference type="OrthoDB" id="3650489at2759"/>
<feature type="compositionally biased region" description="Basic and acidic residues" evidence="1">
    <location>
        <begin position="136"/>
        <end position="145"/>
    </location>
</feature>
<keyword evidence="3" id="KW-1185">Reference proteome</keyword>
<sequence length="233" mass="27401">MARHSDYDDYGSDESIRDDRRRRRRTRYRSPSQASYFSRPRYSRRHSYPPETPREQKGSSKTGTFVKLGLGIAFVHVVATAVSEWMKKKEEENERRYHRDKRRAFEKAKAKRRRDDELEEKRKQREEDSDSDDVEREVIIREGRRIAYVPMDADPSRNEREVRGYLPAPEDHHEQDDWDDGDGWEDGAASRAQSVGGRSKSRFGGRSKSVRGEERDGRGRSRSRSRPAVDVPR</sequence>
<feature type="compositionally biased region" description="Basic and acidic residues" evidence="1">
    <location>
        <begin position="154"/>
        <end position="175"/>
    </location>
</feature>
<feature type="compositionally biased region" description="Acidic residues" evidence="1">
    <location>
        <begin position="176"/>
        <end position="185"/>
    </location>
</feature>
<evidence type="ECO:0000313" key="2">
    <source>
        <dbReference type="EMBL" id="KXT04182.1"/>
    </source>
</evidence>
<dbReference type="STRING" id="321146.A0A139HP74"/>
<feature type="compositionally biased region" description="Basic residues" evidence="1">
    <location>
        <begin position="199"/>
        <end position="209"/>
    </location>
</feature>